<dbReference type="RefSeq" id="XP_022579099.1">
    <property type="nucleotide sequence ID" value="XM_022729592.1"/>
</dbReference>
<keyword evidence="6" id="KW-1185">Reference proteome</keyword>
<proteinExistence type="inferred from homology"/>
<dbReference type="PROSITE" id="PS00122">
    <property type="entry name" value="CARBOXYLESTERASE_B_1"/>
    <property type="match status" value="1"/>
</dbReference>
<dbReference type="Proteomes" id="UP000184188">
    <property type="component" value="Unassembled WGS sequence"/>
</dbReference>
<evidence type="ECO:0000313" key="6">
    <source>
        <dbReference type="Proteomes" id="UP000184188"/>
    </source>
</evidence>
<dbReference type="EC" id="3.1.1.-" evidence="3"/>
<reference evidence="6" key="1">
    <citation type="journal article" date="2017" name="Genome Biol.">
        <title>Comparative genomics reveals high biological diversity and specific adaptations in the industrially and medically important fungal genus Aspergillus.</title>
        <authorList>
            <person name="de Vries R.P."/>
            <person name="Riley R."/>
            <person name="Wiebenga A."/>
            <person name="Aguilar-Osorio G."/>
            <person name="Amillis S."/>
            <person name="Uchima C.A."/>
            <person name="Anderluh G."/>
            <person name="Asadollahi M."/>
            <person name="Askin M."/>
            <person name="Barry K."/>
            <person name="Battaglia E."/>
            <person name="Bayram O."/>
            <person name="Benocci T."/>
            <person name="Braus-Stromeyer S.A."/>
            <person name="Caldana C."/>
            <person name="Canovas D."/>
            <person name="Cerqueira G.C."/>
            <person name="Chen F."/>
            <person name="Chen W."/>
            <person name="Choi C."/>
            <person name="Clum A."/>
            <person name="Dos Santos R.A."/>
            <person name="Damasio A.R."/>
            <person name="Diallinas G."/>
            <person name="Emri T."/>
            <person name="Fekete E."/>
            <person name="Flipphi M."/>
            <person name="Freyberg S."/>
            <person name="Gallo A."/>
            <person name="Gournas C."/>
            <person name="Habgood R."/>
            <person name="Hainaut M."/>
            <person name="Harispe M.L."/>
            <person name="Henrissat B."/>
            <person name="Hilden K.S."/>
            <person name="Hope R."/>
            <person name="Hossain A."/>
            <person name="Karabika E."/>
            <person name="Karaffa L."/>
            <person name="Karanyi Z."/>
            <person name="Krasevec N."/>
            <person name="Kuo A."/>
            <person name="Kusch H."/>
            <person name="LaButti K."/>
            <person name="Lagendijk E.L."/>
            <person name="Lapidus A."/>
            <person name="Levasseur A."/>
            <person name="Lindquist E."/>
            <person name="Lipzen A."/>
            <person name="Logrieco A.F."/>
            <person name="MacCabe A."/>
            <person name="Maekelae M.R."/>
            <person name="Malavazi I."/>
            <person name="Melin P."/>
            <person name="Meyer V."/>
            <person name="Mielnichuk N."/>
            <person name="Miskei M."/>
            <person name="Molnar A.P."/>
            <person name="Mule G."/>
            <person name="Ngan C.Y."/>
            <person name="Orejas M."/>
            <person name="Orosz E."/>
            <person name="Ouedraogo J.P."/>
            <person name="Overkamp K.M."/>
            <person name="Park H.-S."/>
            <person name="Perrone G."/>
            <person name="Piumi F."/>
            <person name="Punt P.J."/>
            <person name="Ram A.F."/>
            <person name="Ramon A."/>
            <person name="Rauscher S."/>
            <person name="Record E."/>
            <person name="Riano-Pachon D.M."/>
            <person name="Robert V."/>
            <person name="Roehrig J."/>
            <person name="Ruller R."/>
            <person name="Salamov A."/>
            <person name="Salih N.S."/>
            <person name="Samson R.A."/>
            <person name="Sandor E."/>
            <person name="Sanguinetti M."/>
            <person name="Schuetze T."/>
            <person name="Sepcic K."/>
            <person name="Shelest E."/>
            <person name="Sherlock G."/>
            <person name="Sophianopoulou V."/>
            <person name="Squina F.M."/>
            <person name="Sun H."/>
            <person name="Susca A."/>
            <person name="Todd R.B."/>
            <person name="Tsang A."/>
            <person name="Unkles S.E."/>
            <person name="van de Wiele N."/>
            <person name="van Rossen-Uffink D."/>
            <person name="Oliveira J.V."/>
            <person name="Vesth T.C."/>
            <person name="Visser J."/>
            <person name="Yu J.-H."/>
            <person name="Zhou M."/>
            <person name="Andersen M.R."/>
            <person name="Archer D.B."/>
            <person name="Baker S.E."/>
            <person name="Benoit I."/>
            <person name="Brakhage A.A."/>
            <person name="Braus G.H."/>
            <person name="Fischer R."/>
            <person name="Frisvad J.C."/>
            <person name="Goldman G.H."/>
            <person name="Houbraken J."/>
            <person name="Oakley B."/>
            <person name="Pocsi I."/>
            <person name="Scazzocchio C."/>
            <person name="Seiboth B."/>
            <person name="vanKuyk P.A."/>
            <person name="Wortman J."/>
            <person name="Dyer P.S."/>
            <person name="Grigoriev I.V."/>
        </authorList>
    </citation>
    <scope>NUCLEOTIDE SEQUENCE [LARGE SCALE GENOMIC DNA]</scope>
    <source>
        <strain evidence="6">CBS 506.65</strain>
    </source>
</reference>
<dbReference type="OrthoDB" id="3200163at2759"/>
<keyword evidence="2 3" id="KW-0378">Hydrolase</keyword>
<name>A0A1L9SBT2_9EURO</name>
<dbReference type="AlphaFoldDB" id="A0A1L9SBT2"/>
<evidence type="ECO:0000256" key="2">
    <source>
        <dbReference type="ARBA" id="ARBA00022801"/>
    </source>
</evidence>
<accession>A0A1L9SBT2</accession>
<dbReference type="VEuPathDB" id="FungiDB:ASPZODRAFT_696556"/>
<evidence type="ECO:0000256" key="3">
    <source>
        <dbReference type="RuleBase" id="RU361235"/>
    </source>
</evidence>
<dbReference type="SUPFAM" id="SSF53474">
    <property type="entry name" value="alpha/beta-Hydrolases"/>
    <property type="match status" value="1"/>
</dbReference>
<dbReference type="Pfam" id="PF00135">
    <property type="entry name" value="COesterase"/>
    <property type="match status" value="1"/>
</dbReference>
<dbReference type="STRING" id="1073090.A0A1L9SBT2"/>
<evidence type="ECO:0000313" key="5">
    <source>
        <dbReference type="EMBL" id="OJJ44589.1"/>
    </source>
</evidence>
<dbReference type="GeneID" id="34616056"/>
<organism evidence="5 6">
    <name type="scientific">Penicilliopsis zonata CBS 506.65</name>
    <dbReference type="NCBI Taxonomy" id="1073090"/>
    <lineage>
        <taxon>Eukaryota</taxon>
        <taxon>Fungi</taxon>
        <taxon>Dikarya</taxon>
        <taxon>Ascomycota</taxon>
        <taxon>Pezizomycotina</taxon>
        <taxon>Eurotiomycetes</taxon>
        <taxon>Eurotiomycetidae</taxon>
        <taxon>Eurotiales</taxon>
        <taxon>Aspergillaceae</taxon>
        <taxon>Penicilliopsis</taxon>
    </lineage>
</organism>
<dbReference type="InterPro" id="IPR029058">
    <property type="entry name" value="AB_hydrolase_fold"/>
</dbReference>
<dbReference type="InterPro" id="IPR050309">
    <property type="entry name" value="Type-B_Carboxylest/Lipase"/>
</dbReference>
<gene>
    <name evidence="5" type="ORF">ASPZODRAFT_696556</name>
</gene>
<protein>
    <recommendedName>
        <fullName evidence="3">Carboxylic ester hydrolase</fullName>
        <ecNumber evidence="3">3.1.1.-</ecNumber>
    </recommendedName>
</protein>
<dbReference type="EMBL" id="KV878347">
    <property type="protein sequence ID" value="OJJ44589.1"/>
    <property type="molecule type" value="Genomic_DNA"/>
</dbReference>
<comment type="similarity">
    <text evidence="1 3">Belongs to the type-B carboxylesterase/lipase family.</text>
</comment>
<evidence type="ECO:0000256" key="1">
    <source>
        <dbReference type="ARBA" id="ARBA00005964"/>
    </source>
</evidence>
<dbReference type="InterPro" id="IPR019826">
    <property type="entry name" value="Carboxylesterase_B_AS"/>
</dbReference>
<dbReference type="PANTHER" id="PTHR11559">
    <property type="entry name" value="CARBOXYLESTERASE"/>
    <property type="match status" value="1"/>
</dbReference>
<evidence type="ECO:0000259" key="4">
    <source>
        <dbReference type="Pfam" id="PF00135"/>
    </source>
</evidence>
<dbReference type="InterPro" id="IPR002018">
    <property type="entry name" value="CarbesteraseB"/>
</dbReference>
<feature type="domain" description="Carboxylesterase type B" evidence="4">
    <location>
        <begin position="26"/>
        <end position="552"/>
    </location>
</feature>
<sequence>MGSISTPPADNPAVVILETTAGEQKIVGRPSPSFPSLVQEFRGIPYGTVPGRWRHSTLRTSLPSDDFDATKNGPQCPQPAVFANSETYQSYLPWPTDVGESEFECLNLFIVRPSPSALERAGLDAKNARLPVYFMIHGGGWGFGAGTDPMWDPTRLVARSVEQGKPFIAVTINYRLGIFGFGVSSDIIAAQPHEDVLKGGNFGLGDQRIALRWVSQNISAFGGDPAKITIAGQSAGSMSVQCHVLEAKFGTQPPLFRRAIMQSGGLGGLGPTSIEQLDGKWEKLYQVLDIPAASKEEKVQALLQLSDSDLLAACAKLQWIVFPAATDGLTIHDRPGGRWWVHLGRGEEPRSPESVLQEPIAVYIGDCEEEGFLRSQIAHVKSFSHLESLLTSLSPPVARSVIEELLSQYEITPTTPLPDIHKRMFQLATDYQFGSPVHAARKELSLVASDQIRPLDGSKVFPIEVRSFRVQTGNPFPGVNRNFAHHCVDLLYIYDCFYVDMDKTDKLEESTGTRPQGWASNRSLVADFQRNWTDFIVDESVNGSEEIATVYGVDRKTHQKRTTEDPEWIRMTERFEVVQRNFEDVELICNTLRSLSASHFG</sequence>
<dbReference type="Gene3D" id="3.40.50.1820">
    <property type="entry name" value="alpha/beta hydrolase"/>
    <property type="match status" value="1"/>
</dbReference>
<dbReference type="GO" id="GO:0016787">
    <property type="term" value="F:hydrolase activity"/>
    <property type="evidence" value="ECO:0007669"/>
    <property type="project" value="UniProtKB-KW"/>
</dbReference>